<keyword evidence="2" id="KW-1185">Reference proteome</keyword>
<name>G5K3A7_9STRE</name>
<accession>G5K3A7</accession>
<proteinExistence type="predicted"/>
<dbReference type="RefSeq" id="WP_008088786.1">
    <property type="nucleotide sequence ID" value="NZ_AEUX02000006.1"/>
</dbReference>
<evidence type="ECO:0000313" key="1">
    <source>
        <dbReference type="EMBL" id="EHI69410.1"/>
    </source>
</evidence>
<dbReference type="STRING" id="764299.STRIC_1275"/>
<dbReference type="Proteomes" id="UP000003330">
    <property type="component" value="Unassembled WGS sequence"/>
</dbReference>
<protein>
    <submittedName>
        <fullName evidence="1">YolD-like protein</fullName>
    </submittedName>
</protein>
<reference evidence="1 2" key="1">
    <citation type="journal article" date="2014" name="Int. J. Syst. Evol. Microbiol.">
        <title>Phylogenomics and the dynamic genome evolution of the genus Streptococcus.</title>
        <authorList>
            <consortium name="The Broad Institute Genome Sequencing Platform"/>
            <person name="Richards V.P."/>
            <person name="Palmer S.R."/>
            <person name="Pavinski Bitar P.D."/>
            <person name="Qin X."/>
            <person name="Weinstock G.M."/>
            <person name="Highlander S.K."/>
            <person name="Town C.D."/>
            <person name="Burne R.A."/>
            <person name="Stanhope M.J."/>
        </authorList>
    </citation>
    <scope>NUCLEOTIDE SEQUENCE [LARGE SCALE GENOMIC DNA]</scope>
    <source>
        <strain evidence="1 2">707-05</strain>
    </source>
</reference>
<sequence length="117" mass="13845">MVDRSYLPFESARQYQDRRMVKWTGFFLSEHHHALSKTQKIVPLSNSLDDSQKQLYLIQAYCSQVPLLLTIWQKDKVINYLGSISHIDNNSFQIKTKNTYHRFSIHQLISLTKKEES</sequence>
<comment type="caution">
    <text evidence="1">The sequence shown here is derived from an EMBL/GenBank/DDBJ whole genome shotgun (WGS) entry which is preliminary data.</text>
</comment>
<organism evidence="1 2">
    <name type="scientific">Streptococcus ictaluri 707-05</name>
    <dbReference type="NCBI Taxonomy" id="764299"/>
    <lineage>
        <taxon>Bacteria</taxon>
        <taxon>Bacillati</taxon>
        <taxon>Bacillota</taxon>
        <taxon>Bacilli</taxon>
        <taxon>Lactobacillales</taxon>
        <taxon>Streptococcaceae</taxon>
        <taxon>Streptococcus</taxon>
    </lineage>
</organism>
<dbReference type="OrthoDB" id="1644322at2"/>
<evidence type="ECO:0000313" key="2">
    <source>
        <dbReference type="Proteomes" id="UP000003330"/>
    </source>
</evidence>
<dbReference type="AlphaFoldDB" id="G5K3A7"/>
<gene>
    <name evidence="1" type="ORF">STRIC_1275</name>
</gene>
<dbReference type="EMBL" id="AEUX02000006">
    <property type="protein sequence ID" value="EHI69410.1"/>
    <property type="molecule type" value="Genomic_DNA"/>
</dbReference>